<organism evidence="1 2">
    <name type="scientific">Carya illinoinensis</name>
    <name type="common">Pecan</name>
    <dbReference type="NCBI Taxonomy" id="32201"/>
    <lineage>
        <taxon>Eukaryota</taxon>
        <taxon>Viridiplantae</taxon>
        <taxon>Streptophyta</taxon>
        <taxon>Embryophyta</taxon>
        <taxon>Tracheophyta</taxon>
        <taxon>Spermatophyta</taxon>
        <taxon>Magnoliopsida</taxon>
        <taxon>eudicotyledons</taxon>
        <taxon>Gunneridae</taxon>
        <taxon>Pentapetalae</taxon>
        <taxon>rosids</taxon>
        <taxon>fabids</taxon>
        <taxon>Fagales</taxon>
        <taxon>Juglandaceae</taxon>
        <taxon>Carya</taxon>
    </lineage>
</organism>
<accession>A0A8T1NXC7</accession>
<protein>
    <submittedName>
        <fullName evidence="1">Uncharacterized protein</fullName>
    </submittedName>
</protein>
<dbReference type="Proteomes" id="UP000811609">
    <property type="component" value="Chromosome 11"/>
</dbReference>
<dbReference type="PANTHER" id="PTHR33710">
    <property type="entry name" value="BNAC02G09200D PROTEIN"/>
    <property type="match status" value="1"/>
</dbReference>
<dbReference type="PANTHER" id="PTHR33710:SF62">
    <property type="entry name" value="DUF4283 DOMAIN PROTEIN"/>
    <property type="match status" value="1"/>
</dbReference>
<dbReference type="AlphaFoldDB" id="A0A8T1NXC7"/>
<gene>
    <name evidence="1" type="ORF">CIPAW_11G000200</name>
</gene>
<name>A0A8T1NXC7_CARIL</name>
<evidence type="ECO:0000313" key="1">
    <source>
        <dbReference type="EMBL" id="KAG6634828.1"/>
    </source>
</evidence>
<dbReference type="EMBL" id="CM031819">
    <property type="protein sequence ID" value="KAG6634828.1"/>
    <property type="molecule type" value="Genomic_DNA"/>
</dbReference>
<sequence>MQLFHQTLQDCQLNELDFVRGIFTWSNGRRDANFTEEKLDRAVASKCWCDAFGDGEIQVLPTLSSDHCPLLITVMYRQQQVMSFSKISRYEANWSSYDDCCEVGKQMWSSNGPSNGSFSSIMKKLDDQGMHTLRRWSKYKEPVSDVNLQSKLKRLPSLKQSQSAASVGEISILQKDIDALSDRLNMKWKQRAKVHWLQKGDRNTKYFHFCTTQRKKRNCVKSLIDEEGAVFTDSKDIGSVFT</sequence>
<proteinExistence type="predicted"/>
<keyword evidence="2" id="KW-1185">Reference proteome</keyword>
<comment type="caution">
    <text evidence="1">The sequence shown here is derived from an EMBL/GenBank/DDBJ whole genome shotgun (WGS) entry which is preliminary data.</text>
</comment>
<evidence type="ECO:0000313" key="2">
    <source>
        <dbReference type="Proteomes" id="UP000811609"/>
    </source>
</evidence>
<reference evidence="1" key="1">
    <citation type="submission" date="2020-12" db="EMBL/GenBank/DDBJ databases">
        <title>WGS assembly of Carya illinoinensis cv. Pawnee.</title>
        <authorList>
            <person name="Platts A."/>
            <person name="Shu S."/>
            <person name="Wright S."/>
            <person name="Barry K."/>
            <person name="Edger P."/>
            <person name="Pires J.C."/>
            <person name="Schmutz J."/>
        </authorList>
    </citation>
    <scope>NUCLEOTIDE SEQUENCE</scope>
    <source>
        <tissue evidence="1">Leaf</tissue>
    </source>
</reference>